<feature type="domain" description="Phage head morphogenesis" evidence="1">
    <location>
        <begin position="95"/>
        <end position="201"/>
    </location>
</feature>
<dbReference type="Pfam" id="PF04233">
    <property type="entry name" value="Phage_Mu_F"/>
    <property type="match status" value="1"/>
</dbReference>
<dbReference type="CDD" id="cd13442">
    <property type="entry name" value="CDI_toxin_Bp1026b-like"/>
    <property type="match status" value="1"/>
</dbReference>
<protein>
    <submittedName>
        <fullName evidence="3">Phage Mu protein F like protein</fullName>
    </submittedName>
</protein>
<name>A0A6N2T2F4_9FIRM</name>
<sequence>MKLYNITMRLNRLEMLNQMVRLHIIGTGSKVENELQDHLIKGSIDEYKRQASILGLNINQTGIERRARFIVNQDYHNAHFSDRVWRDTRELSRRIERNIESVVIQGKNPREFARKLRDLVNKDIKNITNATERLAYTESGRVWIQTQIEAYKDGGYEYLEIMTEPTACRHCSPHNGDIVKISEAVEGDNIPLWHPRCRCTTVAAFGEVKDLDYWEHDGEKYYVDDHHVILDYSEHEKEVADLLAIKMNTTVNMVPKVVYPQDISTPDYLIDNKRWDLKDIYGKSKNTIDNAVLSKKKQASNFIFDISKTDLTFDQIDKQVKKLYLSERRKWIDDIKLVQNNRIIKEYYRKK</sequence>
<accession>A0A6N2T2F4</accession>
<proteinExistence type="predicted"/>
<dbReference type="InterPro" id="IPR006528">
    <property type="entry name" value="Phage_head_morphogenesis_dom"/>
</dbReference>
<dbReference type="Gene3D" id="3.40.1350.120">
    <property type="match status" value="1"/>
</dbReference>
<reference evidence="3" key="1">
    <citation type="submission" date="2019-11" db="EMBL/GenBank/DDBJ databases">
        <authorList>
            <person name="Feng L."/>
        </authorList>
    </citation>
    <scope>NUCLEOTIDE SEQUENCE</scope>
    <source>
        <strain evidence="3">AvaginalisLFYP127</strain>
    </source>
</reference>
<dbReference type="NCBIfam" id="TIGR01641">
    <property type="entry name" value="phageSPP1_gp7"/>
    <property type="match status" value="1"/>
</dbReference>
<dbReference type="AlphaFoldDB" id="A0A6N2T2F4"/>
<dbReference type="InterPro" id="IPR033806">
    <property type="entry name" value="CDI_toxin_Bp1026b-like"/>
</dbReference>
<feature type="domain" description="tRNA nuclease CdiA C-terminal" evidence="2">
    <location>
        <begin position="265"/>
        <end position="342"/>
    </location>
</feature>
<dbReference type="EMBL" id="CACRSW010000023">
    <property type="protein sequence ID" value="VYS99586.1"/>
    <property type="molecule type" value="Genomic_DNA"/>
</dbReference>
<dbReference type="GO" id="GO:0004549">
    <property type="term" value="F:tRNA-specific ribonuclease activity"/>
    <property type="evidence" value="ECO:0007669"/>
    <property type="project" value="InterPro"/>
</dbReference>
<evidence type="ECO:0000259" key="2">
    <source>
        <dbReference type="Pfam" id="PF18451"/>
    </source>
</evidence>
<dbReference type="InterPro" id="IPR040559">
    <property type="entry name" value="CdiA_C"/>
</dbReference>
<evidence type="ECO:0000259" key="1">
    <source>
        <dbReference type="Pfam" id="PF04233"/>
    </source>
</evidence>
<evidence type="ECO:0000313" key="3">
    <source>
        <dbReference type="EMBL" id="VYS99586.1"/>
    </source>
</evidence>
<dbReference type="Pfam" id="PF18451">
    <property type="entry name" value="CdiA_C"/>
    <property type="match status" value="1"/>
</dbReference>
<organism evidence="3">
    <name type="scientific">Anaerococcus vaginalis</name>
    <dbReference type="NCBI Taxonomy" id="33037"/>
    <lineage>
        <taxon>Bacteria</taxon>
        <taxon>Bacillati</taxon>
        <taxon>Bacillota</taxon>
        <taxon>Tissierellia</taxon>
        <taxon>Tissierellales</taxon>
        <taxon>Peptoniphilaceae</taxon>
        <taxon>Anaerococcus</taxon>
    </lineage>
</organism>
<gene>
    <name evidence="3" type="ORF">AVLFYP127_00444</name>
</gene>